<keyword evidence="1" id="KW-0472">Membrane</keyword>
<evidence type="ECO:0000313" key="2">
    <source>
        <dbReference type="EMBL" id="QNM06438.1"/>
    </source>
</evidence>
<evidence type="ECO:0000256" key="1">
    <source>
        <dbReference type="SAM" id="Phobius"/>
    </source>
</evidence>
<dbReference type="AlphaFoldDB" id="A0A7G9G6K6"/>
<sequence length="410" mass="46033">MFISLFWKECRQIGKSIVYYAFLACLILFFMSQLGEENWNLAKPQQGQEEYGHTYSRDEQVIMNRTLQNLSLDYVQNRYTTYPLGFYKKVVLGEKKMVQMEKIMGELVGASKEELGDIISNYINEAEANQMEGVVVTPDVSPAQGLTYERFIELMGEIDDMLGGHSTYAPEVLKNGILVPQTYEGALEDYEAIVEKDRYTGAYARLFCDYMGLMLSILPMFLAVARTLKDKRSKASQVIYSKKASSACVILSRYLAALFMTMLPVIVMAAAVHIQCGAAAAGAGIAVDHLAFVKYVGGWLFPTVAFTLAAGFLISELTESVWAVLIQGIFWFFSVFQSFGGLNGNFGLKFIPRFNDFGNTELFFRQLPDLIANRIFYGVLTAVLVLLCIGVYTWKRKGGGIRRGKLRKSR</sequence>
<gene>
    <name evidence="2" type="ORF">H9Q78_04705</name>
</gene>
<feature type="transmembrane region" description="Helical" evidence="1">
    <location>
        <begin position="292"/>
        <end position="314"/>
    </location>
</feature>
<dbReference type="RefSeq" id="WP_249303887.1">
    <property type="nucleotide sequence ID" value="NZ_CP060634.1"/>
</dbReference>
<dbReference type="KEGG" id="qdo:H9Q78_04705"/>
<protein>
    <submittedName>
        <fullName evidence="2">ABC transporter permease</fullName>
    </submittedName>
</protein>
<proteinExistence type="predicted"/>
<reference evidence="2 3" key="1">
    <citation type="submission" date="2020-08" db="EMBL/GenBank/DDBJ databases">
        <authorList>
            <person name="Liu C."/>
            <person name="Sun Q."/>
        </authorList>
    </citation>
    <scope>NUCLEOTIDE SEQUENCE [LARGE SCALE GENOMIC DNA]</scope>
    <source>
        <strain evidence="2 3">NSJ-38</strain>
    </source>
</reference>
<name>A0A7G9G6K6_9FIRM</name>
<keyword evidence="3" id="KW-1185">Reference proteome</keyword>
<feature type="transmembrane region" description="Helical" evidence="1">
    <location>
        <begin position="210"/>
        <end position="228"/>
    </location>
</feature>
<keyword evidence="1" id="KW-1133">Transmembrane helix</keyword>
<feature type="transmembrane region" description="Helical" evidence="1">
    <location>
        <begin position="17"/>
        <end position="35"/>
    </location>
</feature>
<keyword evidence="1" id="KW-0812">Transmembrane</keyword>
<accession>A0A7G9G6K6</accession>
<feature type="transmembrane region" description="Helical" evidence="1">
    <location>
        <begin position="375"/>
        <end position="394"/>
    </location>
</feature>
<dbReference type="Proteomes" id="UP000515823">
    <property type="component" value="Chromosome"/>
</dbReference>
<organism evidence="2 3">
    <name type="scientific">Qiania dongpingensis</name>
    <dbReference type="NCBI Taxonomy" id="2763669"/>
    <lineage>
        <taxon>Bacteria</taxon>
        <taxon>Bacillati</taxon>
        <taxon>Bacillota</taxon>
        <taxon>Clostridia</taxon>
        <taxon>Lachnospirales</taxon>
        <taxon>Lachnospiraceae</taxon>
        <taxon>Qiania</taxon>
    </lineage>
</organism>
<feature type="transmembrane region" description="Helical" evidence="1">
    <location>
        <begin position="249"/>
        <end position="272"/>
    </location>
</feature>
<feature type="transmembrane region" description="Helical" evidence="1">
    <location>
        <begin position="321"/>
        <end position="340"/>
    </location>
</feature>
<dbReference type="EMBL" id="CP060634">
    <property type="protein sequence ID" value="QNM06438.1"/>
    <property type="molecule type" value="Genomic_DNA"/>
</dbReference>
<evidence type="ECO:0000313" key="3">
    <source>
        <dbReference type="Proteomes" id="UP000515823"/>
    </source>
</evidence>